<comment type="caution">
    <text evidence="3">The sequence shown here is derived from an EMBL/GenBank/DDBJ whole genome shotgun (WGS) entry which is preliminary data.</text>
</comment>
<feature type="region of interest" description="Disordered" evidence="1">
    <location>
        <begin position="87"/>
        <end position="107"/>
    </location>
</feature>
<sequence length="107" mass="11855">MKLSAILLAPLSLAAVSSAWKLELFATDGRKVTASGRDPNSGCKNIAFTPVLNVNRAKFNKDTSFLPDPKTFELFVNKNCQGLSYRNGDGNHRLTPARKIRSYRVKK</sequence>
<organism evidence="3 4">
    <name type="scientific">Apiosordaria backusii</name>
    <dbReference type="NCBI Taxonomy" id="314023"/>
    <lineage>
        <taxon>Eukaryota</taxon>
        <taxon>Fungi</taxon>
        <taxon>Dikarya</taxon>
        <taxon>Ascomycota</taxon>
        <taxon>Pezizomycotina</taxon>
        <taxon>Sordariomycetes</taxon>
        <taxon>Sordariomycetidae</taxon>
        <taxon>Sordariales</taxon>
        <taxon>Lasiosphaeriaceae</taxon>
        <taxon>Apiosordaria</taxon>
    </lineage>
</organism>
<keyword evidence="4" id="KW-1185">Reference proteome</keyword>
<evidence type="ECO:0000313" key="4">
    <source>
        <dbReference type="Proteomes" id="UP001172159"/>
    </source>
</evidence>
<dbReference type="Proteomes" id="UP001172159">
    <property type="component" value="Unassembled WGS sequence"/>
</dbReference>
<accession>A0AA40BSB9</accession>
<proteinExistence type="predicted"/>
<feature type="chain" id="PRO_5041353148" evidence="2">
    <location>
        <begin position="20"/>
        <end position="107"/>
    </location>
</feature>
<protein>
    <submittedName>
        <fullName evidence="3">Uncharacterized protein</fullName>
    </submittedName>
</protein>
<evidence type="ECO:0000256" key="1">
    <source>
        <dbReference type="SAM" id="MobiDB-lite"/>
    </source>
</evidence>
<evidence type="ECO:0000256" key="2">
    <source>
        <dbReference type="SAM" id="SignalP"/>
    </source>
</evidence>
<dbReference type="EMBL" id="JAUKTV010000004">
    <property type="protein sequence ID" value="KAK0739517.1"/>
    <property type="molecule type" value="Genomic_DNA"/>
</dbReference>
<keyword evidence="2" id="KW-0732">Signal</keyword>
<feature type="signal peptide" evidence="2">
    <location>
        <begin position="1"/>
        <end position="19"/>
    </location>
</feature>
<dbReference type="AlphaFoldDB" id="A0AA40BSB9"/>
<feature type="compositionally biased region" description="Basic residues" evidence="1">
    <location>
        <begin position="95"/>
        <end position="107"/>
    </location>
</feature>
<gene>
    <name evidence="3" type="ORF">B0T21DRAFT_382531</name>
</gene>
<reference evidence="3" key="1">
    <citation type="submission" date="2023-06" db="EMBL/GenBank/DDBJ databases">
        <title>Genome-scale phylogeny and comparative genomics of the fungal order Sordariales.</title>
        <authorList>
            <consortium name="Lawrence Berkeley National Laboratory"/>
            <person name="Hensen N."/>
            <person name="Bonometti L."/>
            <person name="Westerberg I."/>
            <person name="Brannstrom I.O."/>
            <person name="Guillou S."/>
            <person name="Cros-Aarteil S."/>
            <person name="Calhoun S."/>
            <person name="Haridas S."/>
            <person name="Kuo A."/>
            <person name="Mondo S."/>
            <person name="Pangilinan J."/>
            <person name="Riley R."/>
            <person name="Labutti K."/>
            <person name="Andreopoulos B."/>
            <person name="Lipzen A."/>
            <person name="Chen C."/>
            <person name="Yanf M."/>
            <person name="Daum C."/>
            <person name="Ng V."/>
            <person name="Clum A."/>
            <person name="Steindorff A."/>
            <person name="Ohm R."/>
            <person name="Martin F."/>
            <person name="Silar P."/>
            <person name="Natvig D."/>
            <person name="Lalanne C."/>
            <person name="Gautier V."/>
            <person name="Ament-Velasquez S.L."/>
            <person name="Kruys A."/>
            <person name="Hutchinson M.I."/>
            <person name="Powell A.J."/>
            <person name="Barry K."/>
            <person name="Miller A.N."/>
            <person name="Grigoriev I.V."/>
            <person name="Debuchy R."/>
            <person name="Gladieux P."/>
            <person name="Thoren M.H."/>
            <person name="Johannesson H."/>
        </authorList>
    </citation>
    <scope>NUCLEOTIDE SEQUENCE</scope>
    <source>
        <strain evidence="3">CBS 540.89</strain>
    </source>
</reference>
<evidence type="ECO:0000313" key="3">
    <source>
        <dbReference type="EMBL" id="KAK0739517.1"/>
    </source>
</evidence>
<name>A0AA40BSB9_9PEZI</name>